<dbReference type="PANTHER" id="PTHR46961:SF8">
    <property type="entry name" value="DYNEIN AXONEMAL HEAVY CHAIN 7"/>
    <property type="match status" value="1"/>
</dbReference>
<feature type="domain" description="Dynein heavy chain hydrolytic ATP-binding dynein motor region" evidence="1">
    <location>
        <begin position="11"/>
        <end position="107"/>
    </location>
</feature>
<dbReference type="GO" id="GO:0045505">
    <property type="term" value="F:dynein intermediate chain binding"/>
    <property type="evidence" value="ECO:0007669"/>
    <property type="project" value="InterPro"/>
</dbReference>
<protein>
    <recommendedName>
        <fullName evidence="1">Dynein heavy chain hydrolytic ATP-binding dynein motor region domain-containing protein</fullName>
    </recommendedName>
</protein>
<dbReference type="GO" id="GO:0030286">
    <property type="term" value="C:dynein complex"/>
    <property type="evidence" value="ECO:0007669"/>
    <property type="project" value="InterPro"/>
</dbReference>
<dbReference type="GO" id="GO:0007018">
    <property type="term" value="P:microtubule-based movement"/>
    <property type="evidence" value="ECO:0007669"/>
    <property type="project" value="InterPro"/>
</dbReference>
<sequence>MKPWGRVLAYPDDNEDVLMLRSIIDVNLPKFLNHDLPLFNGIASDLFPGVRRPEPDYTILNAAAKNACDKMNLQYTDFFITKIQQVYEMMIVRHGFMITGMPFGAKTSSYKVLAAALGEICEKVLFLQKTLASICVKPLST</sequence>
<dbReference type="EMBL" id="UYRU01088764">
    <property type="protein sequence ID" value="VDN36361.1"/>
    <property type="molecule type" value="Genomic_DNA"/>
</dbReference>
<dbReference type="GO" id="GO:0051959">
    <property type="term" value="F:dynein light intermediate chain binding"/>
    <property type="evidence" value="ECO:0007669"/>
    <property type="project" value="InterPro"/>
</dbReference>
<dbReference type="PANTHER" id="PTHR46961">
    <property type="entry name" value="DYNEIN HEAVY CHAIN 1, AXONEMAL-LIKE PROTEIN"/>
    <property type="match status" value="1"/>
</dbReference>
<proteinExistence type="predicted"/>
<evidence type="ECO:0000259" key="1">
    <source>
        <dbReference type="Pfam" id="PF12774"/>
    </source>
</evidence>
<dbReference type="Pfam" id="PF12774">
    <property type="entry name" value="AAA_6"/>
    <property type="match status" value="1"/>
</dbReference>
<dbReference type="AlphaFoldDB" id="A0A3P7P1Q3"/>
<dbReference type="InterPro" id="IPR027417">
    <property type="entry name" value="P-loop_NTPase"/>
</dbReference>
<keyword evidence="3" id="KW-1185">Reference proteome</keyword>
<gene>
    <name evidence="2" type="ORF">DILT_LOCUS17012</name>
</gene>
<evidence type="ECO:0000313" key="3">
    <source>
        <dbReference type="Proteomes" id="UP000281553"/>
    </source>
</evidence>
<dbReference type="Gene3D" id="1.10.8.710">
    <property type="match status" value="1"/>
</dbReference>
<dbReference type="Gene3D" id="3.40.50.300">
    <property type="entry name" value="P-loop containing nucleotide triphosphate hydrolases"/>
    <property type="match status" value="1"/>
</dbReference>
<accession>A0A3P7P1Q3</accession>
<dbReference type="Proteomes" id="UP000281553">
    <property type="component" value="Unassembled WGS sequence"/>
</dbReference>
<dbReference type="OrthoDB" id="6091504at2759"/>
<dbReference type="GO" id="GO:0005524">
    <property type="term" value="F:ATP binding"/>
    <property type="evidence" value="ECO:0007669"/>
    <property type="project" value="InterPro"/>
</dbReference>
<dbReference type="InterPro" id="IPR035699">
    <property type="entry name" value="AAA_6"/>
</dbReference>
<evidence type="ECO:0000313" key="2">
    <source>
        <dbReference type="EMBL" id="VDN36361.1"/>
    </source>
</evidence>
<dbReference type="InterPro" id="IPR043157">
    <property type="entry name" value="Dynein_AAA1S"/>
</dbReference>
<organism evidence="2 3">
    <name type="scientific">Dibothriocephalus latus</name>
    <name type="common">Fish tapeworm</name>
    <name type="synonym">Diphyllobothrium latum</name>
    <dbReference type="NCBI Taxonomy" id="60516"/>
    <lineage>
        <taxon>Eukaryota</taxon>
        <taxon>Metazoa</taxon>
        <taxon>Spiralia</taxon>
        <taxon>Lophotrochozoa</taxon>
        <taxon>Platyhelminthes</taxon>
        <taxon>Cestoda</taxon>
        <taxon>Eucestoda</taxon>
        <taxon>Diphyllobothriidea</taxon>
        <taxon>Diphyllobothriidae</taxon>
        <taxon>Dibothriocephalus</taxon>
    </lineage>
</organism>
<name>A0A3P7P1Q3_DIBLA</name>
<reference evidence="2 3" key="1">
    <citation type="submission" date="2018-11" db="EMBL/GenBank/DDBJ databases">
        <authorList>
            <consortium name="Pathogen Informatics"/>
        </authorList>
    </citation>
    <scope>NUCLEOTIDE SEQUENCE [LARGE SCALE GENOMIC DNA]</scope>
</reference>
<dbReference type="InterPro" id="IPR026983">
    <property type="entry name" value="DHC"/>
</dbReference>